<protein>
    <submittedName>
        <fullName evidence="1">Uncharacterized protein</fullName>
    </submittedName>
</protein>
<name>A0A2Z5FZZ7_9BACT</name>
<organism evidence="1 2">
    <name type="scientific">Acidisarcina polymorpha</name>
    <dbReference type="NCBI Taxonomy" id="2211140"/>
    <lineage>
        <taxon>Bacteria</taxon>
        <taxon>Pseudomonadati</taxon>
        <taxon>Acidobacteriota</taxon>
        <taxon>Terriglobia</taxon>
        <taxon>Terriglobales</taxon>
        <taxon>Acidobacteriaceae</taxon>
        <taxon>Acidisarcina</taxon>
    </lineage>
</organism>
<dbReference type="AlphaFoldDB" id="A0A2Z5FZZ7"/>
<dbReference type="EMBL" id="CP030840">
    <property type="protein sequence ID" value="AXC12471.1"/>
    <property type="molecule type" value="Genomic_DNA"/>
</dbReference>
<sequence>MLVLDTAAELKEMFEKQNLRKVAIIDDAYIKVPTRAAFERDNRMAVLLEDIQKWQNPLEGFVDLPRALETEESITDALLKDLYSHKAESAALAGGGQELRWHPFGLIRRNARQASEVNRIELHGPDIEEVIIEVGSDLADDLRFSDAAWPPDM</sequence>
<evidence type="ECO:0000313" key="2">
    <source>
        <dbReference type="Proteomes" id="UP000253606"/>
    </source>
</evidence>
<dbReference type="RefSeq" id="WP_114207670.1">
    <property type="nucleotide sequence ID" value="NZ_CP030840.1"/>
</dbReference>
<dbReference type="Proteomes" id="UP000253606">
    <property type="component" value="Chromosome"/>
</dbReference>
<reference evidence="1 2" key="1">
    <citation type="journal article" date="2018" name="Front. Microbiol.">
        <title>Hydrolytic Capabilities as a Key to Environmental Success: Chitinolytic and Cellulolytic Acidobacteria From Acidic Sub-arctic Soils and Boreal Peatlands.</title>
        <authorList>
            <person name="Belova S.E."/>
            <person name="Ravin N.V."/>
            <person name="Pankratov T.A."/>
            <person name="Rakitin A.L."/>
            <person name="Ivanova A.A."/>
            <person name="Beletsky A.V."/>
            <person name="Mardanov A.V."/>
            <person name="Sinninghe Damste J.S."/>
            <person name="Dedysh S.N."/>
        </authorList>
    </citation>
    <scope>NUCLEOTIDE SEQUENCE [LARGE SCALE GENOMIC DNA]</scope>
    <source>
        <strain evidence="1 2">SBC82</strain>
    </source>
</reference>
<evidence type="ECO:0000313" key="1">
    <source>
        <dbReference type="EMBL" id="AXC12471.1"/>
    </source>
</evidence>
<proteinExistence type="predicted"/>
<gene>
    <name evidence="1" type="ORF">ACPOL_3176</name>
</gene>
<dbReference type="KEGG" id="abas:ACPOL_3176"/>
<accession>A0A2Z5FZZ7</accession>
<keyword evidence="2" id="KW-1185">Reference proteome</keyword>